<accession>F5YJA9</accession>
<dbReference type="AlphaFoldDB" id="F5YJA9"/>
<feature type="transmembrane region" description="Helical" evidence="1">
    <location>
        <begin position="12"/>
        <end position="31"/>
    </location>
</feature>
<organism evidence="2 3">
    <name type="scientific">Treponema primitia (strain ATCC BAA-887 / DSM 12427 / ZAS-2)</name>
    <dbReference type="NCBI Taxonomy" id="545694"/>
    <lineage>
        <taxon>Bacteria</taxon>
        <taxon>Pseudomonadati</taxon>
        <taxon>Spirochaetota</taxon>
        <taxon>Spirochaetia</taxon>
        <taxon>Spirochaetales</taxon>
        <taxon>Treponemataceae</taxon>
        <taxon>Treponema</taxon>
    </lineage>
</organism>
<name>F5YJA9_TREPZ</name>
<reference evidence="2 3" key="2">
    <citation type="journal article" date="2011" name="ISME J.">
        <title>RNA-seq reveals cooperative metabolic interactions between two termite-gut spirochete species in co-culture.</title>
        <authorList>
            <person name="Rosenthal A.Z."/>
            <person name="Matson E.G."/>
            <person name="Eldar A."/>
            <person name="Leadbetter J.R."/>
        </authorList>
    </citation>
    <scope>NUCLEOTIDE SEQUENCE [LARGE SCALE GENOMIC DNA]</scope>
    <source>
        <strain evidence="3">ATCC BAA-887 / DSM 12427 / ZAS-2</strain>
    </source>
</reference>
<evidence type="ECO:0000256" key="1">
    <source>
        <dbReference type="SAM" id="Phobius"/>
    </source>
</evidence>
<gene>
    <name evidence="2" type="ordered locus">TREPR_0784</name>
</gene>
<dbReference type="Proteomes" id="UP000009223">
    <property type="component" value="Chromosome"/>
</dbReference>
<dbReference type="EMBL" id="CP001843">
    <property type="protein sequence ID" value="AEF84197.1"/>
    <property type="molecule type" value="Genomic_DNA"/>
</dbReference>
<keyword evidence="3" id="KW-1185">Reference proteome</keyword>
<dbReference type="KEGG" id="tpi:TREPR_0784"/>
<dbReference type="eggNOG" id="ENOG503298R">
    <property type="taxonomic scope" value="Bacteria"/>
</dbReference>
<evidence type="ECO:0000313" key="2">
    <source>
        <dbReference type="EMBL" id="AEF84197.1"/>
    </source>
</evidence>
<keyword evidence="1" id="KW-1133">Transmembrane helix</keyword>
<proteinExistence type="predicted"/>
<reference evidence="3" key="1">
    <citation type="submission" date="2009-12" db="EMBL/GenBank/DDBJ databases">
        <title>Complete sequence of Treponema primitia strain ZAS-2.</title>
        <authorList>
            <person name="Tetu S.G."/>
            <person name="Matson E."/>
            <person name="Ren Q."/>
            <person name="Seshadri R."/>
            <person name="Elbourne L."/>
            <person name="Hassan K.A."/>
            <person name="Durkin A."/>
            <person name="Radune D."/>
            <person name="Mohamoud Y."/>
            <person name="Shay R."/>
            <person name="Jin S."/>
            <person name="Zhang X."/>
            <person name="Lucey K."/>
            <person name="Ballor N.R."/>
            <person name="Ottesen E."/>
            <person name="Rosenthal R."/>
            <person name="Allen A."/>
            <person name="Leadbetter J.R."/>
            <person name="Paulsen I.T."/>
        </authorList>
    </citation>
    <scope>NUCLEOTIDE SEQUENCE [LARGE SCALE GENOMIC DNA]</scope>
    <source>
        <strain evidence="3">ATCC BAA-887 / DSM 12427 / ZAS-2</strain>
    </source>
</reference>
<dbReference type="RefSeq" id="WP_015709257.1">
    <property type="nucleotide sequence ID" value="NC_015578.1"/>
</dbReference>
<keyword evidence="1" id="KW-0812">Transmembrane</keyword>
<protein>
    <submittedName>
        <fullName evidence="2">Uncharacterized protein</fullName>
    </submittedName>
</protein>
<evidence type="ECO:0000313" key="3">
    <source>
        <dbReference type="Proteomes" id="UP000009223"/>
    </source>
</evidence>
<sequence length="69" mass="7426">MKCRDKDTGGKKILYGMSGIVAFFAIADAPITDSALLVESVLLTNPTHTFRAAATQRGKWLATSLREVA</sequence>
<dbReference type="HOGENOM" id="CLU_2774768_0_0_12"/>
<keyword evidence="1" id="KW-0472">Membrane</keyword>